<dbReference type="OrthoDB" id="5187715at2"/>
<dbReference type="EMBL" id="FWFG01000109">
    <property type="protein sequence ID" value="SLM95385.1"/>
    <property type="molecule type" value="Genomic_DNA"/>
</dbReference>
<name>A0A1X6X878_9MICO</name>
<feature type="compositionally biased region" description="Low complexity" evidence="2">
    <location>
        <begin position="40"/>
        <end position="62"/>
    </location>
</feature>
<dbReference type="RefSeq" id="WP_087105118.1">
    <property type="nucleotide sequence ID" value="NZ_FWFG01000109.1"/>
</dbReference>
<evidence type="ECO:0000256" key="3">
    <source>
        <dbReference type="SAM" id="Phobius"/>
    </source>
</evidence>
<sequence length="229" mass="24427">MTARRPGAPRRAGRPVSSSSGHASGGSRKPSARTSRPERTAAASRPAGAARQRRTAAAVPPEEQAPVWGITRRALVLIALVVVALATLVPTVNRYVTQRQQLAAAEQQVAQQRQDVKDLEAEVARWDDPTFVASQARERLLFAMPGETQYRLTDSSGKDVPATEAQQEQAPAVEEDWYDSLWTSVEGSSRLRPEDIPDSQTPGGDGSASPSPSPDALGETAPTDQDPAA</sequence>
<evidence type="ECO:0000313" key="4">
    <source>
        <dbReference type="EMBL" id="SLM95385.1"/>
    </source>
</evidence>
<evidence type="ECO:0000313" key="5">
    <source>
        <dbReference type="Proteomes" id="UP000195981"/>
    </source>
</evidence>
<keyword evidence="3" id="KW-0472">Membrane</keyword>
<dbReference type="Proteomes" id="UP000195981">
    <property type="component" value="Unassembled WGS sequence"/>
</dbReference>
<dbReference type="AlphaFoldDB" id="A0A1X6X878"/>
<organism evidence="4 5">
    <name type="scientific">Brachybacterium nesterenkovii</name>
    <dbReference type="NCBI Taxonomy" id="47847"/>
    <lineage>
        <taxon>Bacteria</taxon>
        <taxon>Bacillati</taxon>
        <taxon>Actinomycetota</taxon>
        <taxon>Actinomycetes</taxon>
        <taxon>Micrococcales</taxon>
        <taxon>Dermabacteraceae</taxon>
        <taxon>Brachybacterium</taxon>
    </lineage>
</organism>
<accession>A0A1X6X878</accession>
<feature type="region of interest" description="Disordered" evidence="2">
    <location>
        <begin position="151"/>
        <end position="229"/>
    </location>
</feature>
<feature type="region of interest" description="Disordered" evidence="2">
    <location>
        <begin position="1"/>
        <end position="62"/>
    </location>
</feature>
<keyword evidence="4" id="KW-0132">Cell division</keyword>
<feature type="compositionally biased region" description="Low complexity" evidence="2">
    <location>
        <begin position="207"/>
        <end position="218"/>
    </location>
</feature>
<evidence type="ECO:0000256" key="2">
    <source>
        <dbReference type="SAM" id="MobiDB-lite"/>
    </source>
</evidence>
<evidence type="ECO:0000256" key="1">
    <source>
        <dbReference type="SAM" id="Coils"/>
    </source>
</evidence>
<gene>
    <name evidence="4" type="ORF">FM110_12720</name>
</gene>
<proteinExistence type="predicted"/>
<keyword evidence="5" id="KW-1185">Reference proteome</keyword>
<protein>
    <submittedName>
        <fullName evidence="4">Cell division protein DivIC (FtsB), stabilizes FtsL against RasP cleavage</fullName>
    </submittedName>
</protein>
<feature type="coiled-coil region" evidence="1">
    <location>
        <begin position="95"/>
        <end position="122"/>
    </location>
</feature>
<dbReference type="InterPro" id="IPR007060">
    <property type="entry name" value="FtsL/DivIC"/>
</dbReference>
<dbReference type="Pfam" id="PF04977">
    <property type="entry name" value="DivIC"/>
    <property type="match status" value="1"/>
</dbReference>
<keyword evidence="4" id="KW-0131">Cell cycle</keyword>
<keyword evidence="1" id="KW-0175">Coiled coil</keyword>
<dbReference type="GO" id="GO:0051301">
    <property type="term" value="P:cell division"/>
    <property type="evidence" value="ECO:0007669"/>
    <property type="project" value="UniProtKB-KW"/>
</dbReference>
<feature type="compositionally biased region" description="Low complexity" evidence="2">
    <location>
        <begin position="160"/>
        <end position="172"/>
    </location>
</feature>
<feature type="transmembrane region" description="Helical" evidence="3">
    <location>
        <begin position="74"/>
        <end position="92"/>
    </location>
</feature>
<keyword evidence="3" id="KW-1133">Transmembrane helix</keyword>
<reference evidence="4 5" key="1">
    <citation type="submission" date="2017-02" db="EMBL/GenBank/DDBJ databases">
        <authorList>
            <person name="Peterson S.W."/>
        </authorList>
    </citation>
    <scope>NUCLEOTIDE SEQUENCE [LARGE SCALE GENOMIC DNA]</scope>
    <source>
        <strain evidence="4 5">CIP104813</strain>
    </source>
</reference>
<keyword evidence="3" id="KW-0812">Transmembrane</keyword>
<feature type="compositionally biased region" description="Low complexity" evidence="2">
    <location>
        <begin position="14"/>
        <end position="27"/>
    </location>
</feature>